<feature type="region of interest" description="Disordered" evidence="1">
    <location>
        <begin position="62"/>
        <end position="86"/>
    </location>
</feature>
<feature type="region of interest" description="Disordered" evidence="1">
    <location>
        <begin position="1"/>
        <end position="49"/>
    </location>
</feature>
<evidence type="ECO:0000256" key="1">
    <source>
        <dbReference type="SAM" id="MobiDB-lite"/>
    </source>
</evidence>
<keyword evidence="3" id="KW-1185">Reference proteome</keyword>
<evidence type="ECO:0000313" key="2">
    <source>
        <dbReference type="EMBL" id="GFR87210.1"/>
    </source>
</evidence>
<feature type="compositionally biased region" description="Polar residues" evidence="1">
    <location>
        <begin position="62"/>
        <end position="81"/>
    </location>
</feature>
<sequence length="120" mass="13452">MPFKQHPLSDHMHQMQQTVHRENKKKTLSGPGLLAPHSTSTTTKAHPWPNILTLMTTPINMSTSSPLINSQAQTTTASEQRNSLDPHTRHYRTILHDYQGARIIPHLYSLQVAPSSTPSL</sequence>
<protein>
    <submittedName>
        <fullName evidence="2">Uncharacterized protein</fullName>
    </submittedName>
</protein>
<proteinExistence type="predicted"/>
<comment type="caution">
    <text evidence="2">The sequence shown here is derived from an EMBL/GenBank/DDBJ whole genome shotgun (WGS) entry which is preliminary data.</text>
</comment>
<dbReference type="EMBL" id="BMAT01008528">
    <property type="protein sequence ID" value="GFR87210.1"/>
    <property type="molecule type" value="Genomic_DNA"/>
</dbReference>
<accession>A0AAV4GQR9</accession>
<dbReference type="AlphaFoldDB" id="A0AAV4GQR9"/>
<gene>
    <name evidence="2" type="ORF">ElyMa_004218500</name>
</gene>
<name>A0AAV4GQR9_9GAST</name>
<dbReference type="Proteomes" id="UP000762676">
    <property type="component" value="Unassembled WGS sequence"/>
</dbReference>
<evidence type="ECO:0000313" key="3">
    <source>
        <dbReference type="Proteomes" id="UP000762676"/>
    </source>
</evidence>
<organism evidence="2 3">
    <name type="scientific">Elysia marginata</name>
    <dbReference type="NCBI Taxonomy" id="1093978"/>
    <lineage>
        <taxon>Eukaryota</taxon>
        <taxon>Metazoa</taxon>
        <taxon>Spiralia</taxon>
        <taxon>Lophotrochozoa</taxon>
        <taxon>Mollusca</taxon>
        <taxon>Gastropoda</taxon>
        <taxon>Heterobranchia</taxon>
        <taxon>Euthyneura</taxon>
        <taxon>Panpulmonata</taxon>
        <taxon>Sacoglossa</taxon>
        <taxon>Placobranchoidea</taxon>
        <taxon>Plakobranchidae</taxon>
        <taxon>Elysia</taxon>
    </lineage>
</organism>
<reference evidence="2 3" key="1">
    <citation type="journal article" date="2021" name="Elife">
        <title>Chloroplast acquisition without the gene transfer in kleptoplastic sea slugs, Plakobranchus ocellatus.</title>
        <authorList>
            <person name="Maeda T."/>
            <person name="Takahashi S."/>
            <person name="Yoshida T."/>
            <person name="Shimamura S."/>
            <person name="Takaki Y."/>
            <person name="Nagai Y."/>
            <person name="Toyoda A."/>
            <person name="Suzuki Y."/>
            <person name="Arimoto A."/>
            <person name="Ishii H."/>
            <person name="Satoh N."/>
            <person name="Nishiyama T."/>
            <person name="Hasebe M."/>
            <person name="Maruyama T."/>
            <person name="Minagawa J."/>
            <person name="Obokata J."/>
            <person name="Shigenobu S."/>
        </authorList>
    </citation>
    <scope>NUCLEOTIDE SEQUENCE [LARGE SCALE GENOMIC DNA]</scope>
</reference>